<proteinExistence type="predicted"/>
<evidence type="ECO:0000313" key="2">
    <source>
        <dbReference type="EMBL" id="GMH31799.1"/>
    </source>
</evidence>
<keyword evidence="1" id="KW-0472">Membrane</keyword>
<dbReference type="Proteomes" id="UP001279734">
    <property type="component" value="Unassembled WGS sequence"/>
</dbReference>
<organism evidence="2 3">
    <name type="scientific">Nepenthes gracilis</name>
    <name type="common">Slender pitcher plant</name>
    <dbReference type="NCBI Taxonomy" id="150966"/>
    <lineage>
        <taxon>Eukaryota</taxon>
        <taxon>Viridiplantae</taxon>
        <taxon>Streptophyta</taxon>
        <taxon>Embryophyta</taxon>
        <taxon>Tracheophyta</taxon>
        <taxon>Spermatophyta</taxon>
        <taxon>Magnoliopsida</taxon>
        <taxon>eudicotyledons</taxon>
        <taxon>Gunneridae</taxon>
        <taxon>Pentapetalae</taxon>
        <taxon>Caryophyllales</taxon>
        <taxon>Nepenthaceae</taxon>
        <taxon>Nepenthes</taxon>
    </lineage>
</organism>
<gene>
    <name evidence="2" type="ORF">Nepgr_033643</name>
</gene>
<protein>
    <submittedName>
        <fullName evidence="2">Uncharacterized protein</fullName>
    </submittedName>
</protein>
<sequence>MMWWLMVLITSDGGIWIELLFQLVSVFFCGNNGHQSATGLLPADAITLLLYLVLLLLVATGPLHCLLEVDGLSLAAGAVNVEACRLTRLNHWFLGADGVLHAFSFLSTDLMLLPGALWAVVMPNVYAVSLKGSAAWLLFISCRQICKGVVWVGFLRCTRLQNFHGVENTSMLQQALAMPFDGLSSLL</sequence>
<evidence type="ECO:0000256" key="1">
    <source>
        <dbReference type="SAM" id="Phobius"/>
    </source>
</evidence>
<keyword evidence="1" id="KW-0812">Transmembrane</keyword>
<accession>A0AAD3Y8T3</accession>
<feature type="transmembrane region" description="Helical" evidence="1">
    <location>
        <begin position="99"/>
        <end position="121"/>
    </location>
</feature>
<feature type="transmembrane region" description="Helical" evidence="1">
    <location>
        <begin position="6"/>
        <end position="28"/>
    </location>
</feature>
<feature type="transmembrane region" description="Helical" evidence="1">
    <location>
        <begin position="40"/>
        <end position="59"/>
    </location>
</feature>
<evidence type="ECO:0000313" key="3">
    <source>
        <dbReference type="Proteomes" id="UP001279734"/>
    </source>
</evidence>
<reference evidence="2" key="1">
    <citation type="submission" date="2023-05" db="EMBL/GenBank/DDBJ databases">
        <title>Nepenthes gracilis genome sequencing.</title>
        <authorList>
            <person name="Fukushima K."/>
        </authorList>
    </citation>
    <scope>NUCLEOTIDE SEQUENCE</scope>
    <source>
        <strain evidence="2">SING2019-196</strain>
    </source>
</reference>
<name>A0AAD3Y8T3_NEPGR</name>
<keyword evidence="3" id="KW-1185">Reference proteome</keyword>
<dbReference type="AlphaFoldDB" id="A0AAD3Y8T3"/>
<dbReference type="EMBL" id="BSYO01000041">
    <property type="protein sequence ID" value="GMH31799.1"/>
    <property type="molecule type" value="Genomic_DNA"/>
</dbReference>
<keyword evidence="1" id="KW-1133">Transmembrane helix</keyword>
<comment type="caution">
    <text evidence="2">The sequence shown here is derived from an EMBL/GenBank/DDBJ whole genome shotgun (WGS) entry which is preliminary data.</text>
</comment>